<feature type="compositionally biased region" description="Polar residues" evidence="1">
    <location>
        <begin position="111"/>
        <end position="124"/>
    </location>
</feature>
<evidence type="ECO:0000313" key="3">
    <source>
        <dbReference type="Proteomes" id="UP001501757"/>
    </source>
</evidence>
<evidence type="ECO:0008006" key="4">
    <source>
        <dbReference type="Google" id="ProtNLM"/>
    </source>
</evidence>
<accession>A0ABN0X0F7</accession>
<dbReference type="EMBL" id="BAAAEI010000006">
    <property type="protein sequence ID" value="GAA0352003.1"/>
    <property type="molecule type" value="Genomic_DNA"/>
</dbReference>
<feature type="compositionally biased region" description="Low complexity" evidence="1">
    <location>
        <begin position="143"/>
        <end position="168"/>
    </location>
</feature>
<dbReference type="RefSeq" id="WP_343843770.1">
    <property type="nucleotide sequence ID" value="NZ_BAAAEI010000006.1"/>
</dbReference>
<evidence type="ECO:0000256" key="1">
    <source>
        <dbReference type="SAM" id="MobiDB-lite"/>
    </source>
</evidence>
<feature type="region of interest" description="Disordered" evidence="1">
    <location>
        <begin position="108"/>
        <end position="186"/>
    </location>
</feature>
<dbReference type="Proteomes" id="UP001501757">
    <property type="component" value="Unassembled WGS sequence"/>
</dbReference>
<protein>
    <recommendedName>
        <fullName evidence="4">Poly(Hydroxyalkanoate) granule-associated protein</fullName>
    </recommendedName>
</protein>
<organism evidence="2 3">
    <name type="scientific">Bowmanella denitrificans</name>
    <dbReference type="NCBI Taxonomy" id="366582"/>
    <lineage>
        <taxon>Bacteria</taxon>
        <taxon>Pseudomonadati</taxon>
        <taxon>Pseudomonadota</taxon>
        <taxon>Gammaproteobacteria</taxon>
        <taxon>Alteromonadales</taxon>
        <taxon>Alteromonadaceae</taxon>
        <taxon>Bowmanella</taxon>
    </lineage>
</organism>
<comment type="caution">
    <text evidence="2">The sequence shown here is derived from an EMBL/GenBank/DDBJ whole genome shotgun (WGS) entry which is preliminary data.</text>
</comment>
<proteinExistence type="predicted"/>
<keyword evidence="3" id="KW-1185">Reference proteome</keyword>
<gene>
    <name evidence="2" type="ORF">GCM10009092_15510</name>
</gene>
<evidence type="ECO:0000313" key="2">
    <source>
        <dbReference type="EMBL" id="GAA0352003.1"/>
    </source>
</evidence>
<reference evidence="2 3" key="1">
    <citation type="journal article" date="2019" name="Int. J. Syst. Evol. Microbiol.">
        <title>The Global Catalogue of Microorganisms (GCM) 10K type strain sequencing project: providing services to taxonomists for standard genome sequencing and annotation.</title>
        <authorList>
            <consortium name="The Broad Institute Genomics Platform"/>
            <consortium name="The Broad Institute Genome Sequencing Center for Infectious Disease"/>
            <person name="Wu L."/>
            <person name="Ma J."/>
        </authorList>
    </citation>
    <scope>NUCLEOTIDE SEQUENCE [LARGE SCALE GENOMIC DNA]</scope>
    <source>
        <strain evidence="2 3">JCM 13378</strain>
    </source>
</reference>
<name>A0ABN0X0F7_9ALTE</name>
<sequence length="186" mass="19972">MNRSKKTEQPGRKAWLAGVGVYGQSREFSGEKLDKLVEGSTDLVDQLISRGEKVEQDLRSRWQTPAWLRQRMQVFKNTLAPGQDALSDAMARLDSVLKELQSVVDAGLKAQEQQASPNDAQTTKAEAKPQENAAEAKSDSKDAASSSTATASGAKTATTETKAKPSSTNGPRTRRSTSNTASKSSS</sequence>
<feature type="compositionally biased region" description="Low complexity" evidence="1">
    <location>
        <begin position="176"/>
        <end position="186"/>
    </location>
</feature>
<feature type="compositionally biased region" description="Basic and acidic residues" evidence="1">
    <location>
        <begin position="125"/>
        <end position="142"/>
    </location>
</feature>